<dbReference type="AlphaFoldDB" id="A0AAV9VTJ0"/>
<sequence length="100" mass="10840">MSSKTSPNHPNFGLAPPAWLPPKSKLPSSDVSIQTPHFKLQPAPRHPRKPRDGIEKPHPAPTYAKATTPLEQKPLADPVGTPFTPANSPYETPSSDSYPL</sequence>
<comment type="caution">
    <text evidence="2">The sequence shown here is derived from an EMBL/GenBank/DDBJ whole genome shotgun (WGS) entry which is preliminary data.</text>
</comment>
<keyword evidence="3" id="KW-1185">Reference proteome</keyword>
<evidence type="ECO:0000313" key="2">
    <source>
        <dbReference type="EMBL" id="KAK6495933.1"/>
    </source>
</evidence>
<gene>
    <name evidence="2" type="ORF">TWF481_002978</name>
</gene>
<protein>
    <submittedName>
        <fullName evidence="2">Uncharacterized protein</fullName>
    </submittedName>
</protein>
<accession>A0AAV9VTJ0</accession>
<organism evidence="2 3">
    <name type="scientific">Arthrobotrys musiformis</name>
    <dbReference type="NCBI Taxonomy" id="47236"/>
    <lineage>
        <taxon>Eukaryota</taxon>
        <taxon>Fungi</taxon>
        <taxon>Dikarya</taxon>
        <taxon>Ascomycota</taxon>
        <taxon>Pezizomycotina</taxon>
        <taxon>Orbiliomycetes</taxon>
        <taxon>Orbiliales</taxon>
        <taxon>Orbiliaceae</taxon>
        <taxon>Arthrobotrys</taxon>
    </lineage>
</organism>
<evidence type="ECO:0000313" key="3">
    <source>
        <dbReference type="Proteomes" id="UP001370758"/>
    </source>
</evidence>
<dbReference type="Proteomes" id="UP001370758">
    <property type="component" value="Unassembled WGS sequence"/>
</dbReference>
<reference evidence="2 3" key="1">
    <citation type="submission" date="2023-08" db="EMBL/GenBank/DDBJ databases">
        <authorList>
            <person name="Palmer J.M."/>
        </authorList>
    </citation>
    <scope>NUCLEOTIDE SEQUENCE [LARGE SCALE GENOMIC DNA]</scope>
    <source>
        <strain evidence="2 3">TWF481</strain>
    </source>
</reference>
<proteinExistence type="predicted"/>
<name>A0AAV9VTJ0_9PEZI</name>
<feature type="region of interest" description="Disordered" evidence="1">
    <location>
        <begin position="1"/>
        <end position="100"/>
    </location>
</feature>
<feature type="compositionally biased region" description="Polar residues" evidence="1">
    <location>
        <begin position="84"/>
        <end position="100"/>
    </location>
</feature>
<feature type="compositionally biased region" description="Polar residues" evidence="1">
    <location>
        <begin position="26"/>
        <end position="35"/>
    </location>
</feature>
<evidence type="ECO:0000256" key="1">
    <source>
        <dbReference type="SAM" id="MobiDB-lite"/>
    </source>
</evidence>
<dbReference type="EMBL" id="JAVHJL010000012">
    <property type="protein sequence ID" value="KAK6495933.1"/>
    <property type="molecule type" value="Genomic_DNA"/>
</dbReference>